<protein>
    <submittedName>
        <fullName evidence="1">Uncharacterized protein</fullName>
    </submittedName>
</protein>
<accession>A0A6V8LK91</accession>
<evidence type="ECO:0000313" key="1">
    <source>
        <dbReference type="EMBL" id="GFJ95970.1"/>
    </source>
</evidence>
<reference evidence="1 2" key="2">
    <citation type="submission" date="2020-03" db="EMBL/GenBank/DDBJ databases">
        <authorList>
            <person name="Ichikawa N."/>
            <person name="Kimura A."/>
            <person name="Kitahashi Y."/>
            <person name="Uohara A."/>
        </authorList>
    </citation>
    <scope>NUCLEOTIDE SEQUENCE [LARGE SCALE GENOMIC DNA]</scope>
    <source>
        <strain evidence="1 2">NBRC 108638</strain>
    </source>
</reference>
<organism evidence="1 2">
    <name type="scientific">Phytohabitans rumicis</name>
    <dbReference type="NCBI Taxonomy" id="1076125"/>
    <lineage>
        <taxon>Bacteria</taxon>
        <taxon>Bacillati</taxon>
        <taxon>Actinomycetota</taxon>
        <taxon>Actinomycetes</taxon>
        <taxon>Micromonosporales</taxon>
        <taxon>Micromonosporaceae</taxon>
    </lineage>
</organism>
<name>A0A6V8LK91_9ACTN</name>
<gene>
    <name evidence="1" type="ORF">Prum_096120</name>
</gene>
<sequence>MAERDSGWVSGGVVDAEDARLATGVLAAPGSGPIQSRSGIKVAAGSPGFVRPTPTPSGSVTVEPFQAVIQGTRTAAAGPYLVTLDAVKSINVLAVPPHPSNARRDLIVAVQSDAQYGDQRTGLEIRHVPGEASATPVDPAVSGDYLPLARVAVAANATSITAGNIADLRVFTAASGGIIPVANRASRPPAPHPGQAVYVRENDIAEVSDGTNWYPIVRGGVAIYGPADPGWPKLAPTSAATQLVINKVTVPATPYTRTLFVTGHAMITYTAHTGRYDLGIQVSGETGPAKAISVIQPAAGDAYNSAGVTTVMAQPANRALVLDLYLVRAGGAGAVNGGHALPYTSINVLAIPA</sequence>
<proteinExistence type="predicted"/>
<keyword evidence="2" id="KW-1185">Reference proteome</keyword>
<comment type="caution">
    <text evidence="1">The sequence shown here is derived from an EMBL/GenBank/DDBJ whole genome shotgun (WGS) entry which is preliminary data.</text>
</comment>
<dbReference type="AlphaFoldDB" id="A0A6V8LK91"/>
<dbReference type="EMBL" id="BLPG01000002">
    <property type="protein sequence ID" value="GFJ95970.1"/>
    <property type="molecule type" value="Genomic_DNA"/>
</dbReference>
<dbReference type="RefSeq" id="WP_173085389.1">
    <property type="nucleotide sequence ID" value="NZ_BAABJB010000019.1"/>
</dbReference>
<reference evidence="1 2" key="1">
    <citation type="submission" date="2020-03" db="EMBL/GenBank/DDBJ databases">
        <title>Whole genome shotgun sequence of Phytohabitans rumicis NBRC 108638.</title>
        <authorList>
            <person name="Komaki H."/>
            <person name="Tamura T."/>
        </authorList>
    </citation>
    <scope>NUCLEOTIDE SEQUENCE [LARGE SCALE GENOMIC DNA]</scope>
    <source>
        <strain evidence="1 2">NBRC 108638</strain>
    </source>
</reference>
<evidence type="ECO:0000313" key="2">
    <source>
        <dbReference type="Proteomes" id="UP000482960"/>
    </source>
</evidence>
<dbReference type="Proteomes" id="UP000482960">
    <property type="component" value="Unassembled WGS sequence"/>
</dbReference>